<gene>
    <name evidence="1" type="ORF">SS50377_27734</name>
</gene>
<evidence type="ECO:0000313" key="1">
    <source>
        <dbReference type="EMBL" id="KAH0569767.1"/>
    </source>
</evidence>
<dbReference type="OrthoDB" id="3071602at2759"/>
<dbReference type="KEGG" id="ssao:94301757"/>
<evidence type="ECO:0000313" key="2">
    <source>
        <dbReference type="Proteomes" id="UP000018208"/>
    </source>
</evidence>
<organism evidence="1 2">
    <name type="scientific">Spironucleus salmonicida</name>
    <dbReference type="NCBI Taxonomy" id="348837"/>
    <lineage>
        <taxon>Eukaryota</taxon>
        <taxon>Metamonada</taxon>
        <taxon>Diplomonadida</taxon>
        <taxon>Hexamitidae</taxon>
        <taxon>Hexamitinae</taxon>
        <taxon>Spironucleus</taxon>
    </lineage>
</organism>
<reference evidence="1 2" key="1">
    <citation type="journal article" date="2014" name="PLoS Genet.">
        <title>The Genome of Spironucleus salmonicida Highlights a Fish Pathogen Adapted to Fluctuating Environments.</title>
        <authorList>
            <person name="Xu F."/>
            <person name="Jerlstrom-Hultqvist J."/>
            <person name="Einarsson E."/>
            <person name="Astvaldsson A."/>
            <person name="Svard S.G."/>
            <person name="Andersson J.O."/>
        </authorList>
    </citation>
    <scope>NUCLEOTIDE SEQUENCE [LARGE SCALE GENOMIC DNA]</scope>
    <source>
        <strain evidence="1 2">ATCC 50377</strain>
    </source>
</reference>
<dbReference type="Proteomes" id="UP000018208">
    <property type="component" value="Unassembled WGS sequence"/>
</dbReference>
<sequence>MMLMPDEVPLHDFVKLCNSPSCKVRLNFECYYQIEQLSKVILDLALVHNLSKVNSQLHEMSQMVKFIKQKNTKILIIYAKRIKLLHLLEFLELELVSVYTQSYDSALTVIVQQRQNTDSMSIITLSEDKTYLSTTIKTLYASNQINMRLLEIDVEYQAEFVDDKIYPQIEQDYYKHTLSVLYINQEISIITSYRKLLSEIQNYQSVIYKIENGVIHLANKNQYIGYIVDANKQILTQMSSYEREYAYLVINFIQSQKVNLDNEFLFGQSFKEQFDTIEKLFKQINDRPDKLYQCQVEVYGQLYTDEQRTYIGNNQLVIRGQGRYCYLSNLFSDIKVVATGIRHEENQDILQLIAIE</sequence>
<keyword evidence="2" id="KW-1185">Reference proteome</keyword>
<dbReference type="RefSeq" id="XP_067760540.1">
    <property type="nucleotide sequence ID" value="XM_067911518.1"/>
</dbReference>
<proteinExistence type="predicted"/>
<dbReference type="EMBL" id="AUWU02000008">
    <property type="protein sequence ID" value="KAH0569767.1"/>
    <property type="molecule type" value="Genomic_DNA"/>
</dbReference>
<protein>
    <submittedName>
        <fullName evidence="1">Uncharacterized protein</fullName>
    </submittedName>
</protein>
<dbReference type="GeneID" id="94301757"/>
<comment type="caution">
    <text evidence="1">The sequence shown here is derived from an EMBL/GenBank/DDBJ whole genome shotgun (WGS) entry which is preliminary data.</text>
</comment>
<name>A0A9P8RUT1_9EUKA</name>
<dbReference type="AlphaFoldDB" id="A0A9P8RUT1"/>
<accession>A0A9P8RUT1</accession>